<evidence type="ECO:0000259" key="4">
    <source>
        <dbReference type="Pfam" id="PF00689"/>
    </source>
</evidence>
<evidence type="ECO:0000256" key="1">
    <source>
        <dbReference type="ARBA" id="ARBA00004651"/>
    </source>
</evidence>
<dbReference type="InterPro" id="IPR023298">
    <property type="entry name" value="ATPase_P-typ_TM_dom_sf"/>
</dbReference>
<keyword evidence="2" id="KW-1003">Cell membrane</keyword>
<evidence type="ECO:0000256" key="2">
    <source>
        <dbReference type="ARBA" id="ARBA00022475"/>
    </source>
</evidence>
<protein>
    <recommendedName>
        <fullName evidence="4">Cation-transporting P-type ATPase C-terminal domain-containing protein</fullName>
    </recommendedName>
</protein>
<keyword evidence="3" id="KW-0812">Transmembrane</keyword>
<dbReference type="GO" id="GO:1902600">
    <property type="term" value="P:proton transmembrane transport"/>
    <property type="evidence" value="ECO:0007669"/>
    <property type="project" value="TreeGrafter"/>
</dbReference>
<dbReference type="GO" id="GO:0036376">
    <property type="term" value="P:sodium ion export across plasma membrane"/>
    <property type="evidence" value="ECO:0007669"/>
    <property type="project" value="TreeGrafter"/>
</dbReference>
<dbReference type="GO" id="GO:0006883">
    <property type="term" value="P:intracellular sodium ion homeostasis"/>
    <property type="evidence" value="ECO:0007669"/>
    <property type="project" value="TreeGrafter"/>
</dbReference>
<feature type="domain" description="Cation-transporting P-type ATPase C-terminal" evidence="4">
    <location>
        <begin position="8"/>
        <end position="98"/>
    </location>
</feature>
<dbReference type="PRINTS" id="PR00121">
    <property type="entry name" value="NAKATPASE"/>
</dbReference>
<feature type="transmembrane region" description="Helical" evidence="3">
    <location>
        <begin position="12"/>
        <end position="31"/>
    </location>
</feature>
<dbReference type="GO" id="GO:0005886">
    <property type="term" value="C:plasma membrane"/>
    <property type="evidence" value="ECO:0007669"/>
    <property type="project" value="UniProtKB-SubCell"/>
</dbReference>
<keyword evidence="3" id="KW-0472">Membrane</keyword>
<dbReference type="GO" id="GO:1990573">
    <property type="term" value="P:potassium ion import across plasma membrane"/>
    <property type="evidence" value="ECO:0007669"/>
    <property type="project" value="TreeGrafter"/>
</dbReference>
<proteinExistence type="predicted"/>
<gene>
    <name evidence="5" type="ORF">LSP00402_LOCUS17888</name>
</gene>
<dbReference type="InterPro" id="IPR050510">
    <property type="entry name" value="Cation_transp_ATPase_P-type"/>
</dbReference>
<comment type="subcellular location">
    <subcellularLocation>
        <location evidence="1">Cell membrane</location>
        <topology evidence="1">Multi-pass membrane protein</topology>
    </subcellularLocation>
</comment>
<reference evidence="5" key="1">
    <citation type="submission" date="2021-01" db="EMBL/GenBank/DDBJ databases">
        <authorList>
            <person name="Corre E."/>
            <person name="Pelletier E."/>
            <person name="Niang G."/>
            <person name="Scheremetjew M."/>
            <person name="Finn R."/>
            <person name="Kale V."/>
            <person name="Holt S."/>
            <person name="Cochrane G."/>
            <person name="Meng A."/>
            <person name="Brown T."/>
            <person name="Cohen L."/>
        </authorList>
    </citation>
    <scope>NUCLEOTIDE SEQUENCE</scope>
    <source>
        <strain evidence="5">CCMP622</strain>
    </source>
</reference>
<name>A0A7S2XFX4_9EUKA</name>
<accession>A0A7S2XFX4</accession>
<dbReference type="EMBL" id="HBHP01028960">
    <property type="protein sequence ID" value="CAD9773896.1"/>
    <property type="molecule type" value="Transcribed_RNA"/>
</dbReference>
<organism evidence="5">
    <name type="scientific">Lotharella oceanica</name>
    <dbReference type="NCBI Taxonomy" id="641309"/>
    <lineage>
        <taxon>Eukaryota</taxon>
        <taxon>Sar</taxon>
        <taxon>Rhizaria</taxon>
        <taxon>Cercozoa</taxon>
        <taxon>Chlorarachniophyceae</taxon>
        <taxon>Lotharella</taxon>
    </lineage>
</organism>
<dbReference type="AlphaFoldDB" id="A0A7S2XFX4"/>
<sequence>MPDEALKHAQTAFFTAIMVVQGANLLACRTRRLSVFQQGLRNTVLNVAIVQAFALGIFLAYVPPVNIIGTRPIRLVHWFPPMPFFMVILTYDEMRKWLIRIGPELSGGKDPNLVEEYTYY</sequence>
<feature type="transmembrane region" description="Helical" evidence="3">
    <location>
        <begin position="75"/>
        <end position="91"/>
    </location>
</feature>
<dbReference type="Gene3D" id="1.20.1110.10">
    <property type="entry name" value="Calcium-transporting ATPase, transmembrane domain"/>
    <property type="match status" value="1"/>
</dbReference>
<keyword evidence="3" id="KW-1133">Transmembrane helix</keyword>
<dbReference type="GO" id="GO:0005391">
    <property type="term" value="F:P-type sodium:potassium-exchanging transporter activity"/>
    <property type="evidence" value="ECO:0007669"/>
    <property type="project" value="TreeGrafter"/>
</dbReference>
<dbReference type="PANTHER" id="PTHR43294">
    <property type="entry name" value="SODIUM/POTASSIUM-TRANSPORTING ATPASE SUBUNIT ALPHA"/>
    <property type="match status" value="1"/>
</dbReference>
<dbReference type="GO" id="GO:0030007">
    <property type="term" value="P:intracellular potassium ion homeostasis"/>
    <property type="evidence" value="ECO:0007669"/>
    <property type="project" value="TreeGrafter"/>
</dbReference>
<feature type="transmembrane region" description="Helical" evidence="3">
    <location>
        <begin position="43"/>
        <end position="63"/>
    </location>
</feature>
<dbReference type="Pfam" id="PF00689">
    <property type="entry name" value="Cation_ATPase_C"/>
    <property type="match status" value="1"/>
</dbReference>
<evidence type="ECO:0000313" key="5">
    <source>
        <dbReference type="EMBL" id="CAD9773896.1"/>
    </source>
</evidence>
<evidence type="ECO:0000256" key="3">
    <source>
        <dbReference type="SAM" id="Phobius"/>
    </source>
</evidence>
<dbReference type="InterPro" id="IPR006068">
    <property type="entry name" value="ATPase_P-typ_cation-transptr_C"/>
</dbReference>
<dbReference type="PANTHER" id="PTHR43294:SF21">
    <property type="entry name" value="CATION TRANSPORTING ATPASE"/>
    <property type="match status" value="1"/>
</dbReference>
<dbReference type="SUPFAM" id="SSF81665">
    <property type="entry name" value="Calcium ATPase, transmembrane domain M"/>
    <property type="match status" value="1"/>
</dbReference>